<dbReference type="PROSITE" id="PS50885">
    <property type="entry name" value="HAMP"/>
    <property type="match status" value="1"/>
</dbReference>
<comment type="subcellular location">
    <subcellularLocation>
        <location evidence="2">Cell membrane</location>
        <topology evidence="2">Multi-pass membrane protein</topology>
    </subcellularLocation>
</comment>
<evidence type="ECO:0000256" key="9">
    <source>
        <dbReference type="ARBA" id="ARBA00022777"/>
    </source>
</evidence>
<dbReference type="Pfam" id="PF02518">
    <property type="entry name" value="HATPase_c"/>
    <property type="match status" value="1"/>
</dbReference>
<evidence type="ECO:0000256" key="2">
    <source>
        <dbReference type="ARBA" id="ARBA00004651"/>
    </source>
</evidence>
<dbReference type="FunFam" id="3.30.565.10:FF:000006">
    <property type="entry name" value="Sensor histidine kinase WalK"/>
    <property type="match status" value="1"/>
</dbReference>
<evidence type="ECO:0000256" key="14">
    <source>
        <dbReference type="SAM" id="Coils"/>
    </source>
</evidence>
<dbReference type="SMART" id="SM00304">
    <property type="entry name" value="HAMP"/>
    <property type="match status" value="1"/>
</dbReference>
<dbReference type="Gene3D" id="3.30.565.10">
    <property type="entry name" value="Histidine kinase-like ATPase, C-terminal domain"/>
    <property type="match status" value="1"/>
</dbReference>
<dbReference type="Pfam" id="PF00672">
    <property type="entry name" value="HAMP"/>
    <property type="match status" value="1"/>
</dbReference>
<comment type="caution">
    <text evidence="18">The sequence shown here is derived from an EMBL/GenBank/DDBJ whole genome shotgun (WGS) entry which is preliminary data.</text>
</comment>
<keyword evidence="10" id="KW-0067">ATP-binding</keyword>
<keyword evidence="9 18" id="KW-0418">Kinase</keyword>
<evidence type="ECO:0000256" key="15">
    <source>
        <dbReference type="SAM" id="Phobius"/>
    </source>
</evidence>
<dbReference type="EMBL" id="DWZA01000063">
    <property type="protein sequence ID" value="HJA71380.1"/>
    <property type="molecule type" value="Genomic_DNA"/>
</dbReference>
<dbReference type="CDD" id="cd00075">
    <property type="entry name" value="HATPase"/>
    <property type="match status" value="1"/>
</dbReference>
<keyword evidence="4" id="KW-1003">Cell membrane</keyword>
<dbReference type="InterPro" id="IPR005467">
    <property type="entry name" value="His_kinase_dom"/>
</dbReference>
<dbReference type="InterPro" id="IPR003594">
    <property type="entry name" value="HATPase_dom"/>
</dbReference>
<evidence type="ECO:0000256" key="8">
    <source>
        <dbReference type="ARBA" id="ARBA00022741"/>
    </source>
</evidence>
<dbReference type="Pfam" id="PF00512">
    <property type="entry name" value="HisKA"/>
    <property type="match status" value="1"/>
</dbReference>
<dbReference type="SMART" id="SM00388">
    <property type="entry name" value="HisKA"/>
    <property type="match status" value="1"/>
</dbReference>
<evidence type="ECO:0000256" key="1">
    <source>
        <dbReference type="ARBA" id="ARBA00000085"/>
    </source>
</evidence>
<keyword evidence="14" id="KW-0175">Coiled coil</keyword>
<keyword evidence="12" id="KW-0902">Two-component regulatory system</keyword>
<keyword evidence="6" id="KW-0808">Transferase</keyword>
<evidence type="ECO:0000256" key="6">
    <source>
        <dbReference type="ARBA" id="ARBA00022679"/>
    </source>
</evidence>
<dbReference type="CDD" id="cd06225">
    <property type="entry name" value="HAMP"/>
    <property type="match status" value="1"/>
</dbReference>
<dbReference type="PROSITE" id="PS50109">
    <property type="entry name" value="HIS_KIN"/>
    <property type="match status" value="1"/>
</dbReference>
<organism evidence="18 19">
    <name type="scientific">Candidatus Lachnoclostridium stercoravium</name>
    <dbReference type="NCBI Taxonomy" id="2838633"/>
    <lineage>
        <taxon>Bacteria</taxon>
        <taxon>Bacillati</taxon>
        <taxon>Bacillota</taxon>
        <taxon>Clostridia</taxon>
        <taxon>Lachnospirales</taxon>
        <taxon>Lachnospiraceae</taxon>
    </lineage>
</organism>
<keyword evidence="11 15" id="KW-1133">Transmembrane helix</keyword>
<dbReference type="PANTHER" id="PTHR45528:SF1">
    <property type="entry name" value="SENSOR HISTIDINE KINASE CPXA"/>
    <property type="match status" value="1"/>
</dbReference>
<dbReference type="GO" id="GO:0005524">
    <property type="term" value="F:ATP binding"/>
    <property type="evidence" value="ECO:0007669"/>
    <property type="project" value="UniProtKB-KW"/>
</dbReference>
<keyword evidence="8" id="KW-0547">Nucleotide-binding</keyword>
<evidence type="ECO:0000259" key="16">
    <source>
        <dbReference type="PROSITE" id="PS50109"/>
    </source>
</evidence>
<protein>
    <recommendedName>
        <fullName evidence="3">histidine kinase</fullName>
        <ecNumber evidence="3">2.7.13.3</ecNumber>
    </recommendedName>
</protein>
<dbReference type="PRINTS" id="PR00344">
    <property type="entry name" value="BCTRLSENSOR"/>
</dbReference>
<feature type="domain" description="Histidine kinase" evidence="16">
    <location>
        <begin position="273"/>
        <end position="493"/>
    </location>
</feature>
<name>A0A9D2KPH5_9FIRM</name>
<dbReference type="SUPFAM" id="SSF158472">
    <property type="entry name" value="HAMP domain-like"/>
    <property type="match status" value="1"/>
</dbReference>
<evidence type="ECO:0000256" key="11">
    <source>
        <dbReference type="ARBA" id="ARBA00022989"/>
    </source>
</evidence>
<evidence type="ECO:0000313" key="19">
    <source>
        <dbReference type="Proteomes" id="UP000823900"/>
    </source>
</evidence>
<sequence>MKLRTRLAVSFLTVTVVPMLLIYMAFVGISGYQTEIIRKNYGLSEQIDLFSGNSMQMFNRLTQQLQRDIRRQMESTPDLFEDQAFLSSLNEELLEKYAYLIVRKGADLIFIDPNAVEKGDDIFKQLPEFGAGSADIKGGIYLDGDSQHLVKQMDFEYGDGDEGSLFIISRVDELMPEVKSLLFEMVISGVLILIFTGCALMLWIYSSILRPLGSLQEATKKIRDGNLDFTLEVEEDDEIGQLCQNFEEMRMRLKESQEEKIQYDKENKELISNISHDLKTPITAIKGYVEGIMDGVASSPEKLDKYIRTIYNKANDMDRLIDELTFYSKIDTNKIPYTFSKINVASYFGDCVEEVGLDMDARGIELGYFNYVDEDVVVIADAEQMKRVINNIIGNSVKYMDKKKGIINIRILDVGDFIQVEIEDNGKGIAARDLPNIFDRFYRTDSSRNSSKGGSGIGLSIVKKIIEDHGGRIWATSKEGIGTEIHFVLRKYQEVIHDE</sequence>
<dbReference type="InterPro" id="IPR036097">
    <property type="entry name" value="HisK_dim/P_sf"/>
</dbReference>
<keyword evidence="7 15" id="KW-0812">Transmembrane</keyword>
<dbReference type="AlphaFoldDB" id="A0A9D2KPH5"/>
<gene>
    <name evidence="18" type="ORF">IAA07_07335</name>
</gene>
<dbReference type="Gene3D" id="1.10.287.130">
    <property type="match status" value="1"/>
</dbReference>
<evidence type="ECO:0000256" key="10">
    <source>
        <dbReference type="ARBA" id="ARBA00022840"/>
    </source>
</evidence>
<evidence type="ECO:0000259" key="17">
    <source>
        <dbReference type="PROSITE" id="PS50885"/>
    </source>
</evidence>
<dbReference type="InterPro" id="IPR004358">
    <property type="entry name" value="Sig_transdc_His_kin-like_C"/>
</dbReference>
<evidence type="ECO:0000313" key="18">
    <source>
        <dbReference type="EMBL" id="HJA71380.1"/>
    </source>
</evidence>
<evidence type="ECO:0000256" key="7">
    <source>
        <dbReference type="ARBA" id="ARBA00022692"/>
    </source>
</evidence>
<proteinExistence type="predicted"/>
<dbReference type="FunFam" id="1.10.287.130:FF:000001">
    <property type="entry name" value="Two-component sensor histidine kinase"/>
    <property type="match status" value="1"/>
</dbReference>
<evidence type="ECO:0000256" key="13">
    <source>
        <dbReference type="ARBA" id="ARBA00023136"/>
    </source>
</evidence>
<dbReference type="InterPro" id="IPR036890">
    <property type="entry name" value="HATPase_C_sf"/>
</dbReference>
<feature type="coiled-coil region" evidence="14">
    <location>
        <begin position="239"/>
        <end position="273"/>
    </location>
</feature>
<dbReference type="GO" id="GO:0005886">
    <property type="term" value="C:plasma membrane"/>
    <property type="evidence" value="ECO:0007669"/>
    <property type="project" value="UniProtKB-SubCell"/>
</dbReference>
<reference evidence="18" key="1">
    <citation type="journal article" date="2021" name="PeerJ">
        <title>Extensive microbial diversity within the chicken gut microbiome revealed by metagenomics and culture.</title>
        <authorList>
            <person name="Gilroy R."/>
            <person name="Ravi A."/>
            <person name="Getino M."/>
            <person name="Pursley I."/>
            <person name="Horton D.L."/>
            <person name="Alikhan N.F."/>
            <person name="Baker D."/>
            <person name="Gharbi K."/>
            <person name="Hall N."/>
            <person name="Watson M."/>
            <person name="Adriaenssens E.M."/>
            <person name="Foster-Nyarko E."/>
            <person name="Jarju S."/>
            <person name="Secka A."/>
            <person name="Antonio M."/>
            <person name="Oren A."/>
            <person name="Chaudhuri R.R."/>
            <person name="La Ragione R."/>
            <person name="Hildebrand F."/>
            <person name="Pallen M.J."/>
        </authorList>
    </citation>
    <scope>NUCLEOTIDE SEQUENCE</scope>
    <source>
        <strain evidence="18">CHK178-16964</strain>
    </source>
</reference>
<feature type="domain" description="HAMP" evidence="17">
    <location>
        <begin position="206"/>
        <end position="258"/>
    </location>
</feature>
<evidence type="ECO:0000256" key="4">
    <source>
        <dbReference type="ARBA" id="ARBA00022475"/>
    </source>
</evidence>
<keyword evidence="5" id="KW-0597">Phosphoprotein</keyword>
<dbReference type="PANTHER" id="PTHR45528">
    <property type="entry name" value="SENSOR HISTIDINE KINASE CPXA"/>
    <property type="match status" value="1"/>
</dbReference>
<dbReference type="SUPFAM" id="SSF55874">
    <property type="entry name" value="ATPase domain of HSP90 chaperone/DNA topoisomerase II/histidine kinase"/>
    <property type="match status" value="1"/>
</dbReference>
<comment type="catalytic activity">
    <reaction evidence="1">
        <text>ATP + protein L-histidine = ADP + protein N-phospho-L-histidine.</text>
        <dbReference type="EC" id="2.7.13.3"/>
    </reaction>
</comment>
<accession>A0A9D2KPH5</accession>
<dbReference type="Gene3D" id="6.10.340.10">
    <property type="match status" value="1"/>
</dbReference>
<dbReference type="GO" id="GO:0000155">
    <property type="term" value="F:phosphorelay sensor kinase activity"/>
    <property type="evidence" value="ECO:0007669"/>
    <property type="project" value="InterPro"/>
</dbReference>
<dbReference type="InterPro" id="IPR003661">
    <property type="entry name" value="HisK_dim/P_dom"/>
</dbReference>
<keyword evidence="13 15" id="KW-0472">Membrane</keyword>
<dbReference type="InterPro" id="IPR003660">
    <property type="entry name" value="HAMP_dom"/>
</dbReference>
<dbReference type="InterPro" id="IPR050398">
    <property type="entry name" value="HssS/ArlS-like"/>
</dbReference>
<evidence type="ECO:0000256" key="3">
    <source>
        <dbReference type="ARBA" id="ARBA00012438"/>
    </source>
</evidence>
<evidence type="ECO:0000256" key="5">
    <source>
        <dbReference type="ARBA" id="ARBA00022553"/>
    </source>
</evidence>
<reference evidence="18" key="2">
    <citation type="submission" date="2021-04" db="EMBL/GenBank/DDBJ databases">
        <authorList>
            <person name="Gilroy R."/>
        </authorList>
    </citation>
    <scope>NUCLEOTIDE SEQUENCE</scope>
    <source>
        <strain evidence="18">CHK178-16964</strain>
    </source>
</reference>
<feature type="transmembrane region" description="Helical" evidence="15">
    <location>
        <begin position="6"/>
        <end position="29"/>
    </location>
</feature>
<dbReference type="SUPFAM" id="SSF47384">
    <property type="entry name" value="Homodimeric domain of signal transducing histidine kinase"/>
    <property type="match status" value="1"/>
</dbReference>
<feature type="transmembrane region" description="Helical" evidence="15">
    <location>
        <begin position="181"/>
        <end position="205"/>
    </location>
</feature>
<dbReference type="SMART" id="SM00387">
    <property type="entry name" value="HATPase_c"/>
    <property type="match status" value="1"/>
</dbReference>
<evidence type="ECO:0000256" key="12">
    <source>
        <dbReference type="ARBA" id="ARBA00023012"/>
    </source>
</evidence>
<dbReference type="CDD" id="cd00082">
    <property type="entry name" value="HisKA"/>
    <property type="match status" value="1"/>
</dbReference>
<dbReference type="Proteomes" id="UP000823900">
    <property type="component" value="Unassembled WGS sequence"/>
</dbReference>
<dbReference type="EC" id="2.7.13.3" evidence="3"/>